<protein>
    <submittedName>
        <fullName evidence="4">DUF5704 domain-containing protein</fullName>
    </submittedName>
</protein>
<feature type="domain" description="BIG2" evidence="2">
    <location>
        <begin position="245"/>
        <end position="287"/>
    </location>
</feature>
<feature type="compositionally biased region" description="Low complexity" evidence="1">
    <location>
        <begin position="563"/>
        <end position="574"/>
    </location>
</feature>
<evidence type="ECO:0000313" key="5">
    <source>
        <dbReference type="Proteomes" id="UP001597169"/>
    </source>
</evidence>
<evidence type="ECO:0000259" key="2">
    <source>
        <dbReference type="Pfam" id="PF02368"/>
    </source>
</evidence>
<dbReference type="Proteomes" id="UP001597169">
    <property type="component" value="Unassembled WGS sequence"/>
</dbReference>
<dbReference type="SUPFAM" id="SSF49373">
    <property type="entry name" value="Invasin/intimin cell-adhesion fragments"/>
    <property type="match status" value="1"/>
</dbReference>
<evidence type="ECO:0000313" key="4">
    <source>
        <dbReference type="EMBL" id="MFD1131401.1"/>
    </source>
</evidence>
<name>A0ABW3Q3Y7_9BACL</name>
<gene>
    <name evidence="4" type="ORF">ACFQ3J_25095</name>
</gene>
<dbReference type="Pfam" id="PF02368">
    <property type="entry name" value="Big_2"/>
    <property type="match status" value="1"/>
</dbReference>
<feature type="region of interest" description="Disordered" evidence="1">
    <location>
        <begin position="410"/>
        <end position="431"/>
    </location>
</feature>
<feature type="compositionally biased region" description="Polar residues" evidence="1">
    <location>
        <begin position="471"/>
        <end position="488"/>
    </location>
</feature>
<dbReference type="Pfam" id="PF18964">
    <property type="entry name" value="DUF5704"/>
    <property type="match status" value="1"/>
</dbReference>
<dbReference type="InterPro" id="IPR008964">
    <property type="entry name" value="Invasin/intimin_cell_adhesion"/>
</dbReference>
<dbReference type="InterPro" id="IPR003343">
    <property type="entry name" value="Big_2"/>
</dbReference>
<proteinExistence type="predicted"/>
<dbReference type="InterPro" id="IPR043759">
    <property type="entry name" value="DUF5704"/>
</dbReference>
<feature type="region of interest" description="Disordered" evidence="1">
    <location>
        <begin position="235"/>
        <end position="262"/>
    </location>
</feature>
<accession>A0ABW3Q3Y7</accession>
<comment type="caution">
    <text evidence="4">The sequence shown here is derived from an EMBL/GenBank/DDBJ whole genome shotgun (WGS) entry which is preliminary data.</text>
</comment>
<organism evidence="4 5">
    <name type="scientific">Paenibacillus provencensis</name>
    <dbReference type="NCBI Taxonomy" id="441151"/>
    <lineage>
        <taxon>Bacteria</taxon>
        <taxon>Bacillati</taxon>
        <taxon>Bacillota</taxon>
        <taxon>Bacilli</taxon>
        <taxon>Bacillales</taxon>
        <taxon>Paenibacillaceae</taxon>
        <taxon>Paenibacillus</taxon>
    </lineage>
</organism>
<reference evidence="5" key="1">
    <citation type="journal article" date="2019" name="Int. J. Syst. Evol. Microbiol.">
        <title>The Global Catalogue of Microorganisms (GCM) 10K type strain sequencing project: providing services to taxonomists for standard genome sequencing and annotation.</title>
        <authorList>
            <consortium name="The Broad Institute Genomics Platform"/>
            <consortium name="The Broad Institute Genome Sequencing Center for Infectious Disease"/>
            <person name="Wu L."/>
            <person name="Ma J."/>
        </authorList>
    </citation>
    <scope>NUCLEOTIDE SEQUENCE [LARGE SCALE GENOMIC DNA]</scope>
    <source>
        <strain evidence="5">CCUG 53519</strain>
    </source>
</reference>
<dbReference type="RefSeq" id="WP_244533621.1">
    <property type="nucleotide sequence ID" value="NZ_JBHTKX010000009.1"/>
</dbReference>
<dbReference type="Gene3D" id="2.60.40.1080">
    <property type="match status" value="1"/>
</dbReference>
<dbReference type="EMBL" id="JBHTKX010000009">
    <property type="protein sequence ID" value="MFD1131401.1"/>
    <property type="molecule type" value="Genomic_DNA"/>
</dbReference>
<sequence length="1128" mass="124268">MSYRNNFIKQLITISLLFLIFIPINSVTAGGGPGQKPALEAPYFEPSSPAKTQKKVIPAEGVADTNIGVYIWQQDNLQWRVDGSCNGQLLTNNSLTNKPVSSLVCVDLDLSSPYYIPSEWKDKNGERVLSTELVESTQNPIYMDNDNYYTPGLPILVSVDSFTGKRVKFTAQIGGAIEPQSYGPYNGDKFNAVYNIYTDLYWRGRAEVTKEISLTDGGQLSTGQTKQLTAKVKTKNGDGNFGSETTISAGNGTTTWESSNPGVARVNSNGLVTAQSKGTTTIKVLWEKDGYRLTTTTTVTVGEETGGGGGEPGGGGACTYTLGTPSQVSTTSMSDMNPNTNGVIRADSRGSEKFDVLQGIPTSESLYTNAFADNYLFKHVWAKMSGTITYECNVDVTYALEWTVPGEEVCPPEGEEGECTPGPPEPKTDTADKPYSFTFTRNYSYWQINNLEVYEISRADMSNDALPSGKVTMNPSGYTSPSLVSQHDPSVESHVTPGKGASISYTPPVLKGGLNSPPEVPDDTELLKGMAEGDTPEAKVKNDKVVFNGSTIMNDAEATKDGPTPSNIPSPSTIGQNVLYKPNNMISSTFLNRSNIPSSGRIYYNLLPGNVNGGSNTDFAISGINSVTVHTPTVVYANASDDAAHNQKTIPNYSRRAFILDRPFTVSIPTSGQHRNIPGYGNRDYAKYIKLKQVRFEFDVYSADRNSFYPANTWIEIPVTQIETTFYLPKWVDEGNYTVYYRSFAENSPNTGFTTEQDANLNLANHVATDTVPVEVIGRIYDFKITDIADPNWETVFRTGKGSSIPKGTSYSVGPYGIDAAPNGSVFPYQLPIRRGSHPLANYKSVAVKSGYHFKFEMKTKGNLFGDKDAVRITPKFYFQDNNPLTPANRVEVDLYYHSQNQKFIKIGSTEDVERREITMNTRLRNVPYTDIISTAGSIYDLNSGWTMTRDQYINSFVKRSTEPTYVGGYDVQILPSPLRTFINTFERPSNANATPARVNASEQKWYGEYSLPAAVYAVPKGTDLAAYGRSNRLNDKSPIFLKNGYITVNFNIETIPNANLDNPHLQYIHGPLNNQWWDMEGFDGADGTRDHVITDPYGVQFLLQDGDVVFYDANKSSYDDYRPYGTH</sequence>
<feature type="region of interest" description="Disordered" evidence="1">
    <location>
        <begin position="555"/>
        <end position="574"/>
    </location>
</feature>
<evidence type="ECO:0000259" key="3">
    <source>
        <dbReference type="Pfam" id="PF18964"/>
    </source>
</evidence>
<feature type="domain" description="DUF5704" evidence="3">
    <location>
        <begin position="354"/>
        <end position="543"/>
    </location>
</feature>
<feature type="region of interest" description="Disordered" evidence="1">
    <location>
        <begin position="470"/>
        <end position="497"/>
    </location>
</feature>
<evidence type="ECO:0000256" key="1">
    <source>
        <dbReference type="SAM" id="MobiDB-lite"/>
    </source>
</evidence>
<keyword evidence="5" id="KW-1185">Reference proteome</keyword>
<feature type="compositionally biased region" description="Polar residues" evidence="1">
    <location>
        <begin position="242"/>
        <end position="262"/>
    </location>
</feature>